<name>A0AAN8G662_PATCE</name>
<comment type="caution">
    <text evidence="1">The sequence shown here is derived from an EMBL/GenBank/DDBJ whole genome shotgun (WGS) entry which is preliminary data.</text>
</comment>
<dbReference type="EMBL" id="JAZGQO010000016">
    <property type="protein sequence ID" value="KAK6168496.1"/>
    <property type="molecule type" value="Genomic_DNA"/>
</dbReference>
<protein>
    <submittedName>
        <fullName evidence="1">Uncharacterized protein</fullName>
    </submittedName>
</protein>
<accession>A0AAN8G662</accession>
<proteinExistence type="predicted"/>
<keyword evidence="2" id="KW-1185">Reference proteome</keyword>
<organism evidence="1 2">
    <name type="scientific">Patella caerulea</name>
    <name type="common">Rayed Mediterranean limpet</name>
    <dbReference type="NCBI Taxonomy" id="87958"/>
    <lineage>
        <taxon>Eukaryota</taxon>
        <taxon>Metazoa</taxon>
        <taxon>Spiralia</taxon>
        <taxon>Lophotrochozoa</taxon>
        <taxon>Mollusca</taxon>
        <taxon>Gastropoda</taxon>
        <taxon>Patellogastropoda</taxon>
        <taxon>Patelloidea</taxon>
        <taxon>Patellidae</taxon>
        <taxon>Patella</taxon>
    </lineage>
</organism>
<dbReference type="PANTHER" id="PTHR31362">
    <property type="entry name" value="GLYCOSYLTRANSFERASE STELLO1-RELATED"/>
    <property type="match status" value="1"/>
</dbReference>
<reference evidence="1 2" key="1">
    <citation type="submission" date="2024-01" db="EMBL/GenBank/DDBJ databases">
        <title>The genome of the rayed Mediterranean limpet Patella caerulea (Linnaeus, 1758).</title>
        <authorList>
            <person name="Anh-Thu Weber A."/>
            <person name="Halstead-Nussloch G."/>
        </authorList>
    </citation>
    <scope>NUCLEOTIDE SEQUENCE [LARGE SCALE GENOMIC DNA]</scope>
    <source>
        <strain evidence="1">AATW-2023a</strain>
        <tissue evidence="1">Whole specimen</tissue>
    </source>
</reference>
<sequence length="690" mass="80492">MSVVVDLYTYLYIPDLPIYHLLQNQQRYAIIYSRSSSLSAAYHSKWLIIIDEKQLKHPEIPSTDWVILFVNSPKRKYTIIRNGVERRGDVTELQSSENESSKLGDLRFSCYLYAISHGALQIYETDPGVNLYKTQFQNSSHRTDTSWREYGLVYLKTAYFNPDIHFYTDQSSSYYLRQVRPLIKHRMVVNSNTGISRSTENTNITPPVFLSPGVLSDFSIRNTLYTQEALWALFTPHTNPLYLSNVCKNLINQRLLWEIGGTVGFYSPSAFIEPSSSVLASGNPTGITRKDIRSLFNFLLKWRCASSLSFFECMIRITKDLVQNKKIDFFDSENIALVEAWLEDLSSLGYKEPPRVEWNVLVGRNETELSAVENRVLYTRPKRTFTLFEHVTAMSTICPNVKKPTKPSKKSENILLLVIFNFPHYGNIPSLHKTYSFSFSKIVYCGSYMDQFQNKSTQFGFNVTFIELEPRYMLNGAYFYRCMEKVMRMNYDVEGYLLVGDDVLINPWHIHSYPKNKMWLPEGNHARLSMKKPEWVHWGAFYGREAMKRLLNFLETNYSARYQRFKQNFIRNTGYEDGVPFGGSDIVYIPDILKEDALFYLELFSNHSIFLEIAVHSIVFGMQPRQNVFNLKGSYLWTGEEKSKTYSFFKPTLFFLHPFKFGPEFKKRAGKEFFCTKYLPYLLSDGKLRK</sequence>
<dbReference type="InterPro" id="IPR005049">
    <property type="entry name" value="STL-like"/>
</dbReference>
<dbReference type="PANTHER" id="PTHR31362:SF0">
    <property type="entry name" value="EXOSTOSIN DOMAIN-CONTAINING PROTEIN-RELATED"/>
    <property type="match status" value="1"/>
</dbReference>
<dbReference type="Proteomes" id="UP001347796">
    <property type="component" value="Unassembled WGS sequence"/>
</dbReference>
<evidence type="ECO:0000313" key="2">
    <source>
        <dbReference type="Proteomes" id="UP001347796"/>
    </source>
</evidence>
<gene>
    <name evidence="1" type="ORF">SNE40_021016</name>
</gene>
<dbReference type="AlphaFoldDB" id="A0AAN8G662"/>
<evidence type="ECO:0000313" key="1">
    <source>
        <dbReference type="EMBL" id="KAK6168496.1"/>
    </source>
</evidence>
<dbReference type="Pfam" id="PF03385">
    <property type="entry name" value="STELLO"/>
    <property type="match status" value="2"/>
</dbReference>